<dbReference type="GO" id="GO:0016891">
    <property type="term" value="F:RNA endonuclease activity producing 5'-phosphomonoesters, hydrolytic mechanism"/>
    <property type="evidence" value="ECO:0007669"/>
    <property type="project" value="TreeGrafter"/>
</dbReference>
<name>A0A399IWF3_9CLOT</name>
<dbReference type="Pfam" id="PF13091">
    <property type="entry name" value="PLDc_2"/>
    <property type="match status" value="1"/>
</dbReference>
<dbReference type="GO" id="GO:0004630">
    <property type="term" value="F:phospholipase D activity"/>
    <property type="evidence" value="ECO:0007669"/>
    <property type="project" value="UniProtKB-EC"/>
</dbReference>
<dbReference type="EC" id="3.1.4.4" evidence="3"/>
<evidence type="ECO:0000259" key="7">
    <source>
        <dbReference type="PROSITE" id="PS50035"/>
    </source>
</evidence>
<dbReference type="AlphaFoldDB" id="A0A399IWF3"/>
<gene>
    <name evidence="8" type="ORF">D2A34_05235</name>
</gene>
<evidence type="ECO:0000256" key="5">
    <source>
        <dbReference type="ARBA" id="ARBA00022963"/>
    </source>
</evidence>
<dbReference type="PANTHER" id="PTHR43856">
    <property type="entry name" value="CARDIOLIPIN HYDROLASE"/>
    <property type="match status" value="1"/>
</dbReference>
<comment type="similarity">
    <text evidence="2">Belongs to the phospholipase D family.</text>
</comment>
<keyword evidence="5" id="KW-0442">Lipid degradation</keyword>
<sequence length="278" mass="32653">MKGGMIMKLEQFSIDQLSGIITGDANGEKFLYRSGPMLIKLFNEFGMRDIYDGGLIVKGQNLSRKNYTKNRLNMINGTKNMEKLILRLVDERTYFETDLNVNEIAEDINNIIKYDNYKLKKLDDKYYIEGELLKEEIVSVEPHFEDIQKSIIDEIKKAKYTIWIAVAWFTDPILYEELKKKQLEGVNVRLIISNDDNNAKSRLNYSIFETYKIDKFGAYETNIMHSKFCIIDLKTVIHGSYNWTKSANYHNEQITTDRGREIAEKFSDRFIELLRRNC</sequence>
<dbReference type="Proteomes" id="UP000265930">
    <property type="component" value="Unassembled WGS sequence"/>
</dbReference>
<keyword evidence="4" id="KW-0378">Hydrolase</keyword>
<comment type="caution">
    <text evidence="8">The sequence shown here is derived from an EMBL/GenBank/DDBJ whole genome shotgun (WGS) entry which is preliminary data.</text>
</comment>
<dbReference type="GO" id="GO:0006793">
    <property type="term" value="P:phosphorus metabolic process"/>
    <property type="evidence" value="ECO:0007669"/>
    <property type="project" value="UniProtKB-ARBA"/>
</dbReference>
<reference evidence="8 9" key="1">
    <citation type="submission" date="2018-08" db="EMBL/GenBank/DDBJ databases">
        <title>Genome of Clostridium chromiireducens C1, DSM12136.</title>
        <authorList>
            <person name="Xing M."/>
            <person name="Wei Y."/>
            <person name="Ang E.L."/>
            <person name="Zhao H."/>
            <person name="Zhang Y."/>
        </authorList>
    </citation>
    <scope>NUCLEOTIDE SEQUENCE [LARGE SCALE GENOMIC DNA]</scope>
    <source>
        <strain evidence="8 9">C1</strain>
    </source>
</reference>
<evidence type="ECO:0000313" key="9">
    <source>
        <dbReference type="Proteomes" id="UP000265930"/>
    </source>
</evidence>
<accession>A0A399IWF3</accession>
<evidence type="ECO:0000256" key="1">
    <source>
        <dbReference type="ARBA" id="ARBA00000798"/>
    </source>
</evidence>
<protein>
    <recommendedName>
        <fullName evidence="3">phospholipase D</fullName>
        <ecNumber evidence="3">3.1.4.4</ecNumber>
    </recommendedName>
</protein>
<evidence type="ECO:0000256" key="2">
    <source>
        <dbReference type="ARBA" id="ARBA00008664"/>
    </source>
</evidence>
<dbReference type="InterPro" id="IPR001736">
    <property type="entry name" value="PLipase_D/transphosphatidylase"/>
</dbReference>
<dbReference type="PROSITE" id="PS50035">
    <property type="entry name" value="PLD"/>
    <property type="match status" value="1"/>
</dbReference>
<dbReference type="EMBL" id="QXDJ01000001">
    <property type="protein sequence ID" value="RII36787.1"/>
    <property type="molecule type" value="Genomic_DNA"/>
</dbReference>
<dbReference type="GO" id="GO:0016042">
    <property type="term" value="P:lipid catabolic process"/>
    <property type="evidence" value="ECO:0007669"/>
    <property type="project" value="UniProtKB-KW"/>
</dbReference>
<dbReference type="InterPro" id="IPR051406">
    <property type="entry name" value="PLD_domain"/>
</dbReference>
<evidence type="ECO:0000256" key="4">
    <source>
        <dbReference type="ARBA" id="ARBA00022801"/>
    </source>
</evidence>
<feature type="domain" description="PLD phosphodiesterase" evidence="7">
    <location>
        <begin position="220"/>
        <end position="247"/>
    </location>
</feature>
<proteinExistence type="inferred from homology"/>
<comment type="catalytic activity">
    <reaction evidence="1">
        <text>a 1,2-diacyl-sn-glycero-3-phosphocholine + H2O = a 1,2-diacyl-sn-glycero-3-phosphate + choline + H(+)</text>
        <dbReference type="Rhea" id="RHEA:14445"/>
        <dbReference type="ChEBI" id="CHEBI:15354"/>
        <dbReference type="ChEBI" id="CHEBI:15377"/>
        <dbReference type="ChEBI" id="CHEBI:15378"/>
        <dbReference type="ChEBI" id="CHEBI:57643"/>
        <dbReference type="ChEBI" id="CHEBI:58608"/>
        <dbReference type="EC" id="3.1.4.4"/>
    </reaction>
</comment>
<evidence type="ECO:0000313" key="8">
    <source>
        <dbReference type="EMBL" id="RII36787.1"/>
    </source>
</evidence>
<dbReference type="InterPro" id="IPR025202">
    <property type="entry name" value="PLD-like_dom"/>
</dbReference>
<dbReference type="PANTHER" id="PTHR43856:SF1">
    <property type="entry name" value="MITOCHONDRIAL CARDIOLIPIN HYDROLASE"/>
    <property type="match status" value="1"/>
</dbReference>
<evidence type="ECO:0000256" key="3">
    <source>
        <dbReference type="ARBA" id="ARBA00012027"/>
    </source>
</evidence>
<organism evidence="8 9">
    <name type="scientific">Clostridium chromiireducens</name>
    <dbReference type="NCBI Taxonomy" id="225345"/>
    <lineage>
        <taxon>Bacteria</taxon>
        <taxon>Bacillati</taxon>
        <taxon>Bacillota</taxon>
        <taxon>Clostridia</taxon>
        <taxon>Eubacteriales</taxon>
        <taxon>Clostridiaceae</taxon>
        <taxon>Clostridium</taxon>
    </lineage>
</organism>
<dbReference type="CDD" id="cd09174">
    <property type="entry name" value="PLDc_Nuc_like_unchar2"/>
    <property type="match status" value="1"/>
</dbReference>
<dbReference type="Gene3D" id="3.30.870.10">
    <property type="entry name" value="Endonuclease Chain A"/>
    <property type="match status" value="1"/>
</dbReference>
<evidence type="ECO:0000256" key="6">
    <source>
        <dbReference type="ARBA" id="ARBA00023098"/>
    </source>
</evidence>
<keyword evidence="6" id="KW-0443">Lipid metabolism</keyword>
<dbReference type="SUPFAM" id="SSF56024">
    <property type="entry name" value="Phospholipase D/nuclease"/>
    <property type="match status" value="1"/>
</dbReference>